<dbReference type="Proteomes" id="UP000284892">
    <property type="component" value="Unassembled WGS sequence"/>
</dbReference>
<proteinExistence type="predicted"/>
<comment type="caution">
    <text evidence="1">The sequence shown here is derived from an EMBL/GenBank/DDBJ whole genome shotgun (WGS) entry which is preliminary data.</text>
</comment>
<evidence type="ECO:0000313" key="1">
    <source>
        <dbReference type="EMBL" id="RKE90855.1"/>
    </source>
</evidence>
<dbReference type="AlphaFoldDB" id="A0A420DEM2"/>
<evidence type="ECO:0000313" key="2">
    <source>
        <dbReference type="Proteomes" id="UP000284892"/>
    </source>
</evidence>
<keyword evidence="2" id="KW-1185">Reference proteome</keyword>
<sequence length="141" mass="16925">MKALLKIAFQVIILACITTNSYSQEHNFKRCNSFIILNDYNRCEELYKNMAYTQLNNIKLHQNYRLTSWEFSNFKFKNLNSTNTTRQKVYALNKLDFKTLVKYLNHKKIDFQETKNSTNDFKQIHLQTYAGNWIVINNHKK</sequence>
<dbReference type="RefSeq" id="WP_120202744.1">
    <property type="nucleotide sequence ID" value="NZ_RAQJ01000007.1"/>
</dbReference>
<reference evidence="1 2" key="1">
    <citation type="submission" date="2018-09" db="EMBL/GenBank/DDBJ databases">
        <title>Genomic Encyclopedia of Archaeal and Bacterial Type Strains, Phase II (KMG-II): from individual species to whole genera.</title>
        <authorList>
            <person name="Goeker M."/>
        </authorList>
    </citation>
    <scope>NUCLEOTIDE SEQUENCE [LARGE SCALE GENOMIC DNA]</scope>
    <source>
        <strain evidence="1 2">DSM 26283</strain>
    </source>
</reference>
<protein>
    <submittedName>
        <fullName evidence="1">Uncharacterized protein</fullName>
    </submittedName>
</protein>
<accession>A0A420DEM2</accession>
<organism evidence="1 2">
    <name type="scientific">Ichthyenterobacterium magnum</name>
    <dbReference type="NCBI Taxonomy" id="1230530"/>
    <lineage>
        <taxon>Bacteria</taxon>
        <taxon>Pseudomonadati</taxon>
        <taxon>Bacteroidota</taxon>
        <taxon>Flavobacteriia</taxon>
        <taxon>Flavobacteriales</taxon>
        <taxon>Flavobacteriaceae</taxon>
        <taxon>Ichthyenterobacterium</taxon>
    </lineage>
</organism>
<gene>
    <name evidence="1" type="ORF">BXY80_2698</name>
</gene>
<dbReference type="EMBL" id="RAQJ01000007">
    <property type="protein sequence ID" value="RKE90855.1"/>
    <property type="molecule type" value="Genomic_DNA"/>
</dbReference>
<name>A0A420DEM2_9FLAO</name>